<evidence type="ECO:0000313" key="3">
    <source>
        <dbReference type="Proteomes" id="UP000614609"/>
    </source>
</evidence>
<organism evidence="2 3">
    <name type="scientific">Halarchaeum rubridurum</name>
    <dbReference type="NCBI Taxonomy" id="489911"/>
    <lineage>
        <taxon>Archaea</taxon>
        <taxon>Methanobacteriati</taxon>
        <taxon>Methanobacteriota</taxon>
        <taxon>Stenosarchaea group</taxon>
        <taxon>Halobacteria</taxon>
        <taxon>Halobacteriales</taxon>
        <taxon>Halobacteriaceae</taxon>
    </lineage>
</organism>
<proteinExistence type="predicted"/>
<protein>
    <recommendedName>
        <fullName evidence="4">WYL domain-containing protein</fullName>
    </recommendedName>
</protein>
<gene>
    <name evidence="2" type="ORF">GCM10009017_26930</name>
</gene>
<reference evidence="2" key="1">
    <citation type="journal article" date="2014" name="Int. J. Syst. Evol. Microbiol.">
        <title>Complete genome sequence of Corynebacterium casei LMG S-19264T (=DSM 44701T), isolated from a smear-ripened cheese.</title>
        <authorList>
            <consortium name="US DOE Joint Genome Institute (JGI-PGF)"/>
            <person name="Walter F."/>
            <person name="Albersmeier A."/>
            <person name="Kalinowski J."/>
            <person name="Ruckert C."/>
        </authorList>
    </citation>
    <scope>NUCLEOTIDE SEQUENCE</scope>
    <source>
        <strain evidence="2">JCM 16108</strain>
    </source>
</reference>
<keyword evidence="3" id="KW-1185">Reference proteome</keyword>
<accession>A0A830G4Z3</accession>
<dbReference type="Proteomes" id="UP000614609">
    <property type="component" value="Unassembled WGS sequence"/>
</dbReference>
<name>A0A830G4Z3_9EURY</name>
<evidence type="ECO:0000256" key="1">
    <source>
        <dbReference type="SAM" id="MobiDB-lite"/>
    </source>
</evidence>
<evidence type="ECO:0000313" key="2">
    <source>
        <dbReference type="EMBL" id="GGM75610.1"/>
    </source>
</evidence>
<comment type="caution">
    <text evidence="2">The sequence shown here is derived from an EMBL/GenBank/DDBJ whole genome shotgun (WGS) entry which is preliminary data.</text>
</comment>
<sequence length="120" mass="14128">MSEYYAMAKSVDELILEAMEKRKIIVFDYSGEEEVGYHTREVEPWCYGVHKDTGNHVLRAYQIAGYSESGYPSEMPFWRIDRLDRMRNVQLTERDIRANSPPHYNPDDSDMSKIFKSLPK</sequence>
<dbReference type="AlphaFoldDB" id="A0A830G4Z3"/>
<dbReference type="EMBL" id="BMOO01000009">
    <property type="protein sequence ID" value="GGM75610.1"/>
    <property type="molecule type" value="Genomic_DNA"/>
</dbReference>
<reference evidence="2" key="2">
    <citation type="submission" date="2020-09" db="EMBL/GenBank/DDBJ databases">
        <authorList>
            <person name="Sun Q."/>
            <person name="Ohkuma M."/>
        </authorList>
    </citation>
    <scope>NUCLEOTIDE SEQUENCE</scope>
    <source>
        <strain evidence="2">JCM 16108</strain>
    </source>
</reference>
<feature type="region of interest" description="Disordered" evidence="1">
    <location>
        <begin position="92"/>
        <end position="120"/>
    </location>
</feature>
<evidence type="ECO:0008006" key="4">
    <source>
        <dbReference type="Google" id="ProtNLM"/>
    </source>
</evidence>